<reference evidence="2 3" key="1">
    <citation type="journal article" date="2015" name="Genome Announc.">
        <title>Draft Genome Sequence of Rhodococcus rhodochrous Strain KG-21, a Soil Isolate from Oil Fields of Krishna-Godavari Basin, India.</title>
        <authorList>
            <person name="Dawar C."/>
            <person name="Aggarwal R.K."/>
        </authorList>
    </citation>
    <scope>NUCLEOTIDE SEQUENCE [LARGE SCALE GENOMIC DNA]</scope>
    <source>
        <strain evidence="2 3">KG-21</strain>
    </source>
</reference>
<dbReference type="PANTHER" id="PTHR43441">
    <property type="entry name" value="RIBOSOMAL-PROTEIN-SERINE ACETYLTRANSFERASE"/>
    <property type="match status" value="1"/>
</dbReference>
<reference evidence="3" key="2">
    <citation type="submission" date="2015-01" db="EMBL/GenBank/DDBJ databases">
        <title>Draft genome sequence of potential hydrocarbon metabolising strain of Rhodococcus rhodochrous.</title>
        <authorList>
            <person name="Aggarwal R.K."/>
            <person name="Dawar C."/>
        </authorList>
    </citation>
    <scope>NUCLEOTIDE SEQUENCE [LARGE SCALE GENOMIC DNA]</scope>
    <source>
        <strain evidence="3">KG-21</strain>
    </source>
</reference>
<organism evidence="2 3">
    <name type="scientific">Rhodococcus rhodochrous KG-21</name>
    <dbReference type="NCBI Taxonomy" id="1441923"/>
    <lineage>
        <taxon>Bacteria</taxon>
        <taxon>Bacillati</taxon>
        <taxon>Actinomycetota</taxon>
        <taxon>Actinomycetes</taxon>
        <taxon>Mycobacteriales</taxon>
        <taxon>Nocardiaceae</taxon>
        <taxon>Rhodococcus</taxon>
    </lineage>
</organism>
<dbReference type="GO" id="GO:0008999">
    <property type="term" value="F:protein-N-terminal-alanine acetyltransferase activity"/>
    <property type="evidence" value="ECO:0007669"/>
    <property type="project" value="TreeGrafter"/>
</dbReference>
<gene>
    <name evidence="2" type="ORF">Z051_06200</name>
</gene>
<dbReference type="EMBL" id="AZYO01000009">
    <property type="protein sequence ID" value="KOS57037.1"/>
    <property type="molecule type" value="Genomic_DNA"/>
</dbReference>
<dbReference type="GO" id="GO:0005737">
    <property type="term" value="C:cytoplasm"/>
    <property type="evidence" value="ECO:0007669"/>
    <property type="project" value="TreeGrafter"/>
</dbReference>
<dbReference type="InterPro" id="IPR000182">
    <property type="entry name" value="GNAT_dom"/>
</dbReference>
<dbReference type="PANTHER" id="PTHR43441:SF10">
    <property type="entry name" value="ACETYLTRANSFERASE"/>
    <property type="match status" value="1"/>
</dbReference>
<protein>
    <submittedName>
        <fullName evidence="2">Alanine acetyltransferase</fullName>
    </submittedName>
</protein>
<proteinExistence type="predicted"/>
<dbReference type="Proteomes" id="UP000037712">
    <property type="component" value="Unassembled WGS sequence"/>
</dbReference>
<dbReference type="AlphaFoldDB" id="A0A0M9WPT5"/>
<dbReference type="SUPFAM" id="SSF55729">
    <property type="entry name" value="Acyl-CoA N-acyltransferases (Nat)"/>
    <property type="match status" value="1"/>
</dbReference>
<name>A0A0M9WPT5_RHORH</name>
<evidence type="ECO:0000259" key="1">
    <source>
        <dbReference type="PROSITE" id="PS51186"/>
    </source>
</evidence>
<dbReference type="GO" id="GO:1990189">
    <property type="term" value="F:protein N-terminal-serine acetyltransferase activity"/>
    <property type="evidence" value="ECO:0007669"/>
    <property type="project" value="TreeGrafter"/>
</dbReference>
<dbReference type="RefSeq" id="WP_054371857.1">
    <property type="nucleotide sequence ID" value="NZ_AZYO01000009.1"/>
</dbReference>
<dbReference type="Pfam" id="PF13302">
    <property type="entry name" value="Acetyltransf_3"/>
    <property type="match status" value="1"/>
</dbReference>
<evidence type="ECO:0000313" key="2">
    <source>
        <dbReference type="EMBL" id="KOS57037.1"/>
    </source>
</evidence>
<dbReference type="Gene3D" id="3.40.630.30">
    <property type="match status" value="1"/>
</dbReference>
<dbReference type="InterPro" id="IPR016181">
    <property type="entry name" value="Acyl_CoA_acyltransferase"/>
</dbReference>
<dbReference type="InterPro" id="IPR051908">
    <property type="entry name" value="Ribosomal_N-acetyltransferase"/>
</dbReference>
<evidence type="ECO:0000313" key="3">
    <source>
        <dbReference type="Proteomes" id="UP000037712"/>
    </source>
</evidence>
<comment type="caution">
    <text evidence="2">The sequence shown here is derived from an EMBL/GenBank/DDBJ whole genome shotgun (WGS) entry which is preliminary data.</text>
</comment>
<sequence>MKRPRPLVVLATAGRLYTRPLRHRFRRRQGRTLCVRIGPVDVSGYAVSLRSPRLSDWPQWQAIRLRDQEFIEPFWISSSRPWAERHTERDWVDEFLHARREALAGRALPLVIEVDGRLAGQFNLERIDRWAGLAEAGVWIDSTLAGKGIALAAARMLAEYGFGTLGLHRITAPVCVGNVPAAHCAEQVGMRREGTMISYLDVGGRRKDHDLWAITAEMWAARKDRIPDRAAR</sequence>
<accession>A0A0M9WPT5</accession>
<feature type="domain" description="N-acetyltransferase" evidence="1">
    <location>
        <begin position="47"/>
        <end position="221"/>
    </location>
</feature>
<dbReference type="PROSITE" id="PS51186">
    <property type="entry name" value="GNAT"/>
    <property type="match status" value="1"/>
</dbReference>
<keyword evidence="2" id="KW-0808">Transferase</keyword>